<organism evidence="2 3">
    <name type="scientific">Ectopseudomonas mendocina</name>
    <name type="common">Pseudomonas mendocina</name>
    <dbReference type="NCBI Taxonomy" id="300"/>
    <lineage>
        <taxon>Bacteria</taxon>
        <taxon>Pseudomonadati</taxon>
        <taxon>Pseudomonadota</taxon>
        <taxon>Gammaproteobacteria</taxon>
        <taxon>Pseudomonadales</taxon>
        <taxon>Pseudomonadaceae</taxon>
        <taxon>Ectopseudomonas</taxon>
    </lineage>
</organism>
<dbReference type="Proteomes" id="UP001476583">
    <property type="component" value="Chromosome"/>
</dbReference>
<sequence>MSTDHEEPTSRAEFHRANQARAEAEAQRLFAAKAELGPRWLTWVAGELYALKPAAYASMVRRALQELNQ</sequence>
<feature type="region of interest" description="Disordered" evidence="1">
    <location>
        <begin position="1"/>
        <end position="20"/>
    </location>
</feature>
<gene>
    <name evidence="2" type="ORF">WG219_06580</name>
</gene>
<proteinExistence type="predicted"/>
<dbReference type="EMBL" id="CP148074">
    <property type="protein sequence ID" value="WXL27114.1"/>
    <property type="molecule type" value="Genomic_DNA"/>
</dbReference>
<reference evidence="2 3" key="1">
    <citation type="submission" date="2024-03" db="EMBL/GenBank/DDBJ databases">
        <title>Complete genome of BD2.</title>
        <authorList>
            <person name="Cao G."/>
        </authorList>
    </citation>
    <scope>NUCLEOTIDE SEQUENCE [LARGE SCALE GENOMIC DNA]</scope>
    <source>
        <strain evidence="2 3">BD2</strain>
    </source>
</reference>
<protein>
    <submittedName>
        <fullName evidence="2">Uncharacterized protein</fullName>
    </submittedName>
</protein>
<name>A0ABZ2RPQ0_ECTME</name>
<evidence type="ECO:0000313" key="3">
    <source>
        <dbReference type="Proteomes" id="UP001476583"/>
    </source>
</evidence>
<evidence type="ECO:0000256" key="1">
    <source>
        <dbReference type="SAM" id="MobiDB-lite"/>
    </source>
</evidence>
<evidence type="ECO:0000313" key="2">
    <source>
        <dbReference type="EMBL" id="WXL27114.1"/>
    </source>
</evidence>
<keyword evidence="3" id="KW-1185">Reference proteome</keyword>
<accession>A0ABZ2RPQ0</accession>